<feature type="compositionally biased region" description="Low complexity" evidence="2">
    <location>
        <begin position="48"/>
        <end position="58"/>
    </location>
</feature>
<evidence type="ECO:0000256" key="1">
    <source>
        <dbReference type="PROSITE-ProRule" id="PRU00042"/>
    </source>
</evidence>
<protein>
    <recommendedName>
        <fullName evidence="3">C2H2-type domain-containing protein</fullName>
    </recommendedName>
</protein>
<reference evidence="4 5" key="1">
    <citation type="journal article" date="2022" name="Gigascience">
        <title>A chromosome-level genome assembly and annotation of the desert horned lizard, Phrynosoma platyrhinos, provides insight into chromosomal rearrangements among reptiles.</title>
        <authorList>
            <person name="Koochekian N."/>
            <person name="Ascanio A."/>
            <person name="Farleigh K."/>
            <person name="Card D.C."/>
            <person name="Schield D.R."/>
            <person name="Castoe T.A."/>
            <person name="Jezkova T."/>
        </authorList>
    </citation>
    <scope>NUCLEOTIDE SEQUENCE [LARGE SCALE GENOMIC DNA]</scope>
    <source>
        <strain evidence="4">NK-2021</strain>
    </source>
</reference>
<feature type="region of interest" description="Disordered" evidence="2">
    <location>
        <begin position="47"/>
        <end position="88"/>
    </location>
</feature>
<proteinExistence type="predicted"/>
<evidence type="ECO:0000259" key="3">
    <source>
        <dbReference type="PROSITE" id="PS50157"/>
    </source>
</evidence>
<evidence type="ECO:0000256" key="2">
    <source>
        <dbReference type="SAM" id="MobiDB-lite"/>
    </source>
</evidence>
<keyword evidence="1" id="KW-0479">Metal-binding</keyword>
<dbReference type="InterPro" id="IPR036236">
    <property type="entry name" value="Znf_C2H2_sf"/>
</dbReference>
<comment type="caution">
    <text evidence="4">The sequence shown here is derived from an EMBL/GenBank/DDBJ whole genome shotgun (WGS) entry which is preliminary data.</text>
</comment>
<dbReference type="EMBL" id="JAIPUX010005291">
    <property type="protein sequence ID" value="KAH0615646.1"/>
    <property type="molecule type" value="Genomic_DNA"/>
</dbReference>
<keyword evidence="1" id="KW-0862">Zinc</keyword>
<organism evidence="4 5">
    <name type="scientific">Phrynosoma platyrhinos</name>
    <name type="common">Desert horned lizard</name>
    <dbReference type="NCBI Taxonomy" id="52577"/>
    <lineage>
        <taxon>Eukaryota</taxon>
        <taxon>Metazoa</taxon>
        <taxon>Chordata</taxon>
        <taxon>Craniata</taxon>
        <taxon>Vertebrata</taxon>
        <taxon>Euteleostomi</taxon>
        <taxon>Lepidosauria</taxon>
        <taxon>Squamata</taxon>
        <taxon>Bifurcata</taxon>
        <taxon>Unidentata</taxon>
        <taxon>Episquamata</taxon>
        <taxon>Toxicofera</taxon>
        <taxon>Iguania</taxon>
        <taxon>Phrynosomatidae</taxon>
        <taxon>Phrynosomatinae</taxon>
        <taxon>Phrynosoma</taxon>
    </lineage>
</organism>
<keyword evidence="5" id="KW-1185">Reference proteome</keyword>
<accession>A0ABQ7SE67</accession>
<feature type="compositionally biased region" description="Low complexity" evidence="2">
    <location>
        <begin position="76"/>
        <end position="88"/>
    </location>
</feature>
<keyword evidence="1" id="KW-0863">Zinc-finger</keyword>
<dbReference type="SUPFAM" id="SSF57667">
    <property type="entry name" value="beta-beta-alpha zinc fingers"/>
    <property type="match status" value="1"/>
</dbReference>
<evidence type="ECO:0000313" key="4">
    <source>
        <dbReference type="EMBL" id="KAH0615646.1"/>
    </source>
</evidence>
<gene>
    <name evidence="4" type="ORF">JD844_005107</name>
</gene>
<dbReference type="PROSITE" id="PS50157">
    <property type="entry name" value="ZINC_FINGER_C2H2_2"/>
    <property type="match status" value="1"/>
</dbReference>
<name>A0ABQ7SE67_PHRPL</name>
<dbReference type="InterPro" id="IPR013087">
    <property type="entry name" value="Znf_C2H2_type"/>
</dbReference>
<feature type="domain" description="C2H2-type" evidence="3">
    <location>
        <begin position="150"/>
        <end position="177"/>
    </location>
</feature>
<dbReference type="Proteomes" id="UP000826234">
    <property type="component" value="Unassembled WGS sequence"/>
</dbReference>
<evidence type="ECO:0000313" key="5">
    <source>
        <dbReference type="Proteomes" id="UP000826234"/>
    </source>
</evidence>
<dbReference type="PROSITE" id="PS00028">
    <property type="entry name" value="ZINC_FINGER_C2H2_1"/>
    <property type="match status" value="1"/>
</dbReference>
<sequence length="187" mass="20193">MQSYPDDAPREDGSGFCLVKNAGICSTGAQEVTLAVAWRGVAWRGAEGSSSSVGTRASTSRERLKRTQKSMKAEGSESAASQSSLSKETVTTMTEVKVKTEVPDDYIQEVIWQDDAKDSKKNLKEGAGEVPAEICVVIGGVRNQQTLGSYECGICGKKYKYYNCFQTHVRAHRGNGLLFYACTLSGA</sequence>